<evidence type="ECO:0000259" key="10">
    <source>
        <dbReference type="Pfam" id="PF08662"/>
    </source>
</evidence>
<dbReference type="Pfam" id="PF08662">
    <property type="entry name" value="eIF2A"/>
    <property type="match status" value="1"/>
</dbReference>
<dbReference type="SUPFAM" id="SSF82171">
    <property type="entry name" value="DPP6 N-terminal domain-like"/>
    <property type="match status" value="1"/>
</dbReference>
<evidence type="ECO:0000256" key="9">
    <source>
        <dbReference type="SAM" id="MobiDB-lite"/>
    </source>
</evidence>
<keyword evidence="4" id="KW-0396">Initiation factor</keyword>
<dbReference type="PANTHER" id="PTHR13227">
    <property type="entry name" value="EUKARYOTIC TRANSLATION INITIATION FACTOR 2A"/>
    <property type="match status" value="1"/>
</dbReference>
<comment type="function">
    <text evidence="1">Functions in the early steps of protein synthesis of a small number of specific mRNAs. Acts by directing the binding of methionyl-tRNAi to 40S ribosomal subunits. In contrast to the eIF-2 complex, it binds methionyl-tRNAi to 40S subunits in a codon-dependent manner, whereas the eIF-2 complex binds methionyl-tRNAi to 40S subunits in a GTP-dependent manner.</text>
</comment>
<feature type="domain" description="Translation initiation factor beta propellor-like" evidence="10">
    <location>
        <begin position="215"/>
        <end position="412"/>
    </location>
</feature>
<keyword evidence="6" id="KW-0677">Repeat</keyword>
<keyword evidence="8" id="KW-0648">Protein biosynthesis</keyword>
<dbReference type="GO" id="GO:0003729">
    <property type="term" value="F:mRNA binding"/>
    <property type="evidence" value="ECO:0007669"/>
    <property type="project" value="TreeGrafter"/>
</dbReference>
<dbReference type="PANTHER" id="PTHR13227:SF0">
    <property type="entry name" value="EUKARYOTIC TRANSLATION INITIATION FACTOR 2A"/>
    <property type="match status" value="1"/>
</dbReference>
<protein>
    <recommendedName>
        <fullName evidence="3">Eukaryotic translation initiation factor 2A</fullName>
    </recommendedName>
</protein>
<dbReference type="InterPro" id="IPR013979">
    <property type="entry name" value="TIF_beta_prop-like"/>
</dbReference>
<feature type="region of interest" description="Disordered" evidence="9">
    <location>
        <begin position="468"/>
        <end position="497"/>
    </location>
</feature>
<dbReference type="AlphaFoldDB" id="A0AAF3ENB7"/>
<dbReference type="GO" id="GO:0006417">
    <property type="term" value="P:regulation of translation"/>
    <property type="evidence" value="ECO:0007669"/>
    <property type="project" value="UniProtKB-KW"/>
</dbReference>
<evidence type="ECO:0000313" key="12">
    <source>
        <dbReference type="WBParaSite" id="MBELARI_LOCUS15544"/>
    </source>
</evidence>
<evidence type="ECO:0000256" key="5">
    <source>
        <dbReference type="ARBA" id="ARBA00022574"/>
    </source>
</evidence>
<evidence type="ECO:0000256" key="4">
    <source>
        <dbReference type="ARBA" id="ARBA00022540"/>
    </source>
</evidence>
<sequence>MADTLVIATRGSTGLYLGNATNPAKFPPDDNRPAKEIPCRVLDYSHDGRYFLFCDTTRTMLVDLESNKPVVSLPLKRTMVVAFSPKDTYFMLWEPYATYAGDAEDKKPDPNLRIYRTTDGSQVANFVAQKQATWKPVFSDDEKIMVRQVGGELLVHNSDNLEHFVFKKAFPKFETFALSPGSGQFIAIFTPPQGAQAASVQIRRVEAKFPVVNTKNFFNGDKANLIWNNKGTAILIHAQVEVDTTNKSYYGQSYVYLANITGDSCQVTLPKNGPVYAVKWNPNSVEFAVCYGYMPSKVTIFNFRGEPFFDMVEGPRNEIYYNVFGNILLVCGFGNLAVGRMEFWDTEKRKLIISIDVPNTTFFQWAPDGRHFITATTTPRLRIDNNYRLWHYSGKLLFEKHYQSPVEELWQVEFRPMLKSKLNEFKVQELTSDQKMQAGLMLKKNGDESQGLIAAGALKKAAAYIPPHLRNLSDPKPGASKNENRGPTTVLSESEKKIRSLQKKIDDIAKLKVKKERGEKLESNQLEKIEKEGELVAALESLKLST</sequence>
<dbReference type="Proteomes" id="UP000887575">
    <property type="component" value="Unassembled WGS sequence"/>
</dbReference>
<keyword evidence="5" id="KW-0853">WD repeat</keyword>
<evidence type="ECO:0000256" key="6">
    <source>
        <dbReference type="ARBA" id="ARBA00022737"/>
    </source>
</evidence>
<keyword evidence="11" id="KW-1185">Reference proteome</keyword>
<dbReference type="GO" id="GO:0022627">
    <property type="term" value="C:cytosolic small ribosomal subunit"/>
    <property type="evidence" value="ECO:0007669"/>
    <property type="project" value="TreeGrafter"/>
</dbReference>
<dbReference type="Gene3D" id="2.130.10.10">
    <property type="entry name" value="YVTN repeat-like/Quinoprotein amine dehydrogenase"/>
    <property type="match status" value="1"/>
</dbReference>
<dbReference type="GO" id="GO:0003743">
    <property type="term" value="F:translation initiation factor activity"/>
    <property type="evidence" value="ECO:0007669"/>
    <property type="project" value="UniProtKB-KW"/>
</dbReference>
<name>A0AAF3ENB7_9BILA</name>
<dbReference type="InterPro" id="IPR011387">
    <property type="entry name" value="TIF2A"/>
</dbReference>
<evidence type="ECO:0000256" key="7">
    <source>
        <dbReference type="ARBA" id="ARBA00022845"/>
    </source>
</evidence>
<evidence type="ECO:0000313" key="11">
    <source>
        <dbReference type="Proteomes" id="UP000887575"/>
    </source>
</evidence>
<keyword evidence="7" id="KW-0810">Translation regulation</keyword>
<comment type="similarity">
    <text evidence="2">Belongs to the WD repeat EIF2A family.</text>
</comment>
<dbReference type="GO" id="GO:0000049">
    <property type="term" value="F:tRNA binding"/>
    <property type="evidence" value="ECO:0007669"/>
    <property type="project" value="TreeGrafter"/>
</dbReference>
<evidence type="ECO:0000256" key="3">
    <source>
        <dbReference type="ARBA" id="ARBA00013819"/>
    </source>
</evidence>
<dbReference type="GO" id="GO:0043022">
    <property type="term" value="F:ribosome binding"/>
    <property type="evidence" value="ECO:0007669"/>
    <property type="project" value="TreeGrafter"/>
</dbReference>
<organism evidence="11 12">
    <name type="scientific">Mesorhabditis belari</name>
    <dbReference type="NCBI Taxonomy" id="2138241"/>
    <lineage>
        <taxon>Eukaryota</taxon>
        <taxon>Metazoa</taxon>
        <taxon>Ecdysozoa</taxon>
        <taxon>Nematoda</taxon>
        <taxon>Chromadorea</taxon>
        <taxon>Rhabditida</taxon>
        <taxon>Rhabditina</taxon>
        <taxon>Rhabditomorpha</taxon>
        <taxon>Rhabditoidea</taxon>
        <taxon>Rhabditidae</taxon>
        <taxon>Mesorhabditinae</taxon>
        <taxon>Mesorhabditis</taxon>
    </lineage>
</organism>
<reference evidence="12" key="1">
    <citation type="submission" date="2024-02" db="UniProtKB">
        <authorList>
            <consortium name="WormBaseParasite"/>
        </authorList>
    </citation>
    <scope>IDENTIFICATION</scope>
</reference>
<dbReference type="InterPro" id="IPR015943">
    <property type="entry name" value="WD40/YVTN_repeat-like_dom_sf"/>
</dbReference>
<evidence type="ECO:0000256" key="1">
    <source>
        <dbReference type="ARBA" id="ARBA00003993"/>
    </source>
</evidence>
<dbReference type="WBParaSite" id="MBELARI_LOCUS15544">
    <property type="protein sequence ID" value="MBELARI_LOCUS15544"/>
    <property type="gene ID" value="MBELARI_LOCUS15544"/>
</dbReference>
<proteinExistence type="inferred from homology"/>
<evidence type="ECO:0000256" key="8">
    <source>
        <dbReference type="ARBA" id="ARBA00022917"/>
    </source>
</evidence>
<accession>A0AAF3ENB7</accession>
<evidence type="ECO:0000256" key="2">
    <source>
        <dbReference type="ARBA" id="ARBA00009573"/>
    </source>
</evidence>